<evidence type="ECO:0000313" key="3">
    <source>
        <dbReference type="Proteomes" id="UP001526430"/>
    </source>
</evidence>
<sequence length="262" mass="28050">MANRVQAWRKRLGWSQRDLASRARTSQQQIQRIESGAQVPRIGLAMRIAASLGRALDEVFPSPPASSAPRQPNAADGAGRVWTLSVSLRGGAAARLILSPPELDRVRDALRVPAEEGRFLVFASVTHEVALRPDQISLWRLFSSSSGDAAPHGGLPPGQALVHLAGDPLPLLFTPEPDDSDIEDTEEGEELEACRNQGIMAALDMGALGPLSRLTTLDARTGEMLGFLPRDLALLAIPFEALRPGEAGTARGTRPQHADNDA</sequence>
<dbReference type="Gene3D" id="1.10.260.40">
    <property type="entry name" value="lambda repressor-like DNA-binding domains"/>
    <property type="match status" value="1"/>
</dbReference>
<reference evidence="2 3" key="1">
    <citation type="submission" date="2022-10" db="EMBL/GenBank/DDBJ databases">
        <title>Roseococcus glaciei nov., sp. nov., isolated from glacier.</title>
        <authorList>
            <person name="Liu Q."/>
            <person name="Xin Y.-H."/>
        </authorList>
    </citation>
    <scope>NUCLEOTIDE SEQUENCE [LARGE SCALE GENOMIC DNA]</scope>
    <source>
        <strain evidence="2 3">MDT2-1-1</strain>
    </source>
</reference>
<comment type="caution">
    <text evidence="2">The sequence shown here is derived from an EMBL/GenBank/DDBJ whole genome shotgun (WGS) entry which is preliminary data.</text>
</comment>
<dbReference type="InterPro" id="IPR001387">
    <property type="entry name" value="Cro/C1-type_HTH"/>
</dbReference>
<gene>
    <name evidence="2" type="ORF">OF850_01105</name>
</gene>
<evidence type="ECO:0000313" key="2">
    <source>
        <dbReference type="EMBL" id="MCW8084212.1"/>
    </source>
</evidence>
<organism evidence="2 3">
    <name type="scientific">Sabulicella glaciei</name>
    <dbReference type="NCBI Taxonomy" id="2984948"/>
    <lineage>
        <taxon>Bacteria</taxon>
        <taxon>Pseudomonadati</taxon>
        <taxon>Pseudomonadota</taxon>
        <taxon>Alphaproteobacteria</taxon>
        <taxon>Acetobacterales</taxon>
        <taxon>Acetobacteraceae</taxon>
        <taxon>Sabulicella</taxon>
    </lineage>
</organism>
<feature type="domain" description="HTH cro/C1-type" evidence="1">
    <location>
        <begin position="5"/>
        <end position="59"/>
    </location>
</feature>
<evidence type="ECO:0000259" key="1">
    <source>
        <dbReference type="PROSITE" id="PS50943"/>
    </source>
</evidence>
<dbReference type="SUPFAM" id="SSF47413">
    <property type="entry name" value="lambda repressor-like DNA-binding domains"/>
    <property type="match status" value="1"/>
</dbReference>
<dbReference type="Proteomes" id="UP001526430">
    <property type="component" value="Unassembled WGS sequence"/>
</dbReference>
<dbReference type="SMART" id="SM00530">
    <property type="entry name" value="HTH_XRE"/>
    <property type="match status" value="1"/>
</dbReference>
<dbReference type="EMBL" id="JAPFQI010000001">
    <property type="protein sequence ID" value="MCW8084212.1"/>
    <property type="molecule type" value="Genomic_DNA"/>
</dbReference>
<dbReference type="InterPro" id="IPR010982">
    <property type="entry name" value="Lambda_DNA-bd_dom_sf"/>
</dbReference>
<dbReference type="Pfam" id="PF01381">
    <property type="entry name" value="HTH_3"/>
    <property type="match status" value="1"/>
</dbReference>
<name>A0ABT3NQ03_9PROT</name>
<dbReference type="CDD" id="cd00093">
    <property type="entry name" value="HTH_XRE"/>
    <property type="match status" value="1"/>
</dbReference>
<dbReference type="PROSITE" id="PS50943">
    <property type="entry name" value="HTH_CROC1"/>
    <property type="match status" value="1"/>
</dbReference>
<accession>A0ABT3NQ03</accession>
<proteinExistence type="predicted"/>
<protein>
    <submittedName>
        <fullName evidence="2">Helix-turn-helix domain-containing protein</fullName>
    </submittedName>
</protein>
<dbReference type="RefSeq" id="WP_301587819.1">
    <property type="nucleotide sequence ID" value="NZ_JAPFQI010000001.1"/>
</dbReference>
<keyword evidence="3" id="KW-1185">Reference proteome</keyword>